<reference evidence="2 3" key="1">
    <citation type="submission" date="2017-10" db="EMBL/GenBank/DDBJ databases">
        <title>Genomic analysis of the genus Acetobacter.</title>
        <authorList>
            <person name="Kim K.H."/>
            <person name="Chun B.H."/>
            <person name="Son A.R."/>
            <person name="Jeon C.O."/>
        </authorList>
    </citation>
    <scope>NUCLEOTIDE SEQUENCE [LARGE SCALE GENOMIC DNA]</scope>
    <source>
        <strain evidence="2 3">LHT 2458</strain>
    </source>
</reference>
<dbReference type="InterPro" id="IPR010982">
    <property type="entry name" value="Lambda_DNA-bd_dom_sf"/>
</dbReference>
<comment type="caution">
    <text evidence="2">The sequence shown here is derived from an EMBL/GenBank/DDBJ whole genome shotgun (WGS) entry which is preliminary data.</text>
</comment>
<organism evidence="2 3">
    <name type="scientific">Acetobacter pomorum</name>
    <dbReference type="NCBI Taxonomy" id="65959"/>
    <lineage>
        <taxon>Bacteria</taxon>
        <taxon>Pseudomonadati</taxon>
        <taxon>Pseudomonadota</taxon>
        <taxon>Alphaproteobacteria</taxon>
        <taxon>Acetobacterales</taxon>
        <taxon>Acetobacteraceae</taxon>
        <taxon>Acetobacter</taxon>
    </lineage>
</organism>
<evidence type="ECO:0000313" key="3">
    <source>
        <dbReference type="Proteomes" id="UP000228751"/>
    </source>
</evidence>
<gene>
    <name evidence="2" type="ORF">CSR02_02635</name>
</gene>
<dbReference type="SMART" id="SM00530">
    <property type="entry name" value="HTH_XRE"/>
    <property type="match status" value="1"/>
</dbReference>
<sequence length="96" mass="10517">MTQVEAAVAIGTSRSNLTKIETGEYLPGREVLMAAAEFYGVSLDWLTSGDKPNSKRSAVAENEQEALLLYAYRALPRDEAEPLLAMLLNRVKPPAH</sequence>
<dbReference type="CDD" id="cd00093">
    <property type="entry name" value="HTH_XRE"/>
    <property type="match status" value="1"/>
</dbReference>
<dbReference type="AlphaFoldDB" id="A0A2G4REZ5"/>
<dbReference type="Gene3D" id="1.10.260.40">
    <property type="entry name" value="lambda repressor-like DNA-binding domains"/>
    <property type="match status" value="1"/>
</dbReference>
<dbReference type="SUPFAM" id="SSF47413">
    <property type="entry name" value="lambda repressor-like DNA-binding domains"/>
    <property type="match status" value="1"/>
</dbReference>
<feature type="domain" description="HTH cro/C1-type" evidence="1">
    <location>
        <begin position="1"/>
        <end position="46"/>
    </location>
</feature>
<dbReference type="OrthoDB" id="7282835at2"/>
<dbReference type="PROSITE" id="PS50943">
    <property type="entry name" value="HTH_CROC1"/>
    <property type="match status" value="1"/>
</dbReference>
<keyword evidence="3" id="KW-1185">Reference proteome</keyword>
<accession>A0A2G4REZ5</accession>
<dbReference type="Proteomes" id="UP000228751">
    <property type="component" value="Unassembled WGS sequence"/>
</dbReference>
<name>A0A2G4REZ5_9PROT</name>
<dbReference type="Pfam" id="PF01381">
    <property type="entry name" value="HTH_3"/>
    <property type="match status" value="1"/>
</dbReference>
<proteinExistence type="predicted"/>
<evidence type="ECO:0000313" key="2">
    <source>
        <dbReference type="EMBL" id="PHY95161.1"/>
    </source>
</evidence>
<evidence type="ECO:0000259" key="1">
    <source>
        <dbReference type="PROSITE" id="PS50943"/>
    </source>
</evidence>
<protein>
    <submittedName>
        <fullName evidence="2">Transcriptional regulator</fullName>
    </submittedName>
</protein>
<dbReference type="EMBL" id="PEBQ01000030">
    <property type="protein sequence ID" value="PHY95161.1"/>
    <property type="molecule type" value="Genomic_DNA"/>
</dbReference>
<dbReference type="InterPro" id="IPR001387">
    <property type="entry name" value="Cro/C1-type_HTH"/>
</dbReference>
<dbReference type="GO" id="GO:0003677">
    <property type="term" value="F:DNA binding"/>
    <property type="evidence" value="ECO:0007669"/>
    <property type="project" value="InterPro"/>
</dbReference>